<protein>
    <submittedName>
        <fullName evidence="1">Uncharacterized protein</fullName>
    </submittedName>
</protein>
<evidence type="ECO:0000313" key="1">
    <source>
        <dbReference type="EMBL" id="PWN52219.1"/>
    </source>
</evidence>
<reference evidence="1 2" key="1">
    <citation type="journal article" date="2018" name="Mol. Biol. Evol.">
        <title>Broad Genomic Sampling Reveals a Smut Pathogenic Ancestry of the Fungal Clade Ustilaginomycotina.</title>
        <authorList>
            <person name="Kijpornyongpan T."/>
            <person name="Mondo S.J."/>
            <person name="Barry K."/>
            <person name="Sandor L."/>
            <person name="Lee J."/>
            <person name="Lipzen A."/>
            <person name="Pangilinan J."/>
            <person name="LaButti K."/>
            <person name="Hainaut M."/>
            <person name="Henrissat B."/>
            <person name="Grigoriev I.V."/>
            <person name="Spatafora J.W."/>
            <person name="Aime M.C."/>
        </authorList>
    </citation>
    <scope>NUCLEOTIDE SEQUENCE [LARGE SCALE GENOMIC DNA]</scope>
    <source>
        <strain evidence="1 2">SA 807</strain>
    </source>
</reference>
<evidence type="ECO:0000313" key="2">
    <source>
        <dbReference type="Proteomes" id="UP000245626"/>
    </source>
</evidence>
<dbReference type="EMBL" id="KZ819790">
    <property type="protein sequence ID" value="PWN52219.1"/>
    <property type="molecule type" value="Genomic_DNA"/>
</dbReference>
<sequence length="124" mass="13291">MSQQVGQQLAAAGLEENKAYVVGRLGVKGLQLGCLAATPIYAIQSIRKGGFSLRGLLRYNWFVPVLGAGAGATAGFIQTSQMDHPTLAFKATDFRMDADRVRQDDMHLIGSVIGALVLPALFRE</sequence>
<dbReference type="Proteomes" id="UP000245626">
    <property type="component" value="Unassembled WGS sequence"/>
</dbReference>
<proteinExistence type="predicted"/>
<organism evidence="1 2">
    <name type="scientific">Violaceomyces palustris</name>
    <dbReference type="NCBI Taxonomy" id="1673888"/>
    <lineage>
        <taxon>Eukaryota</taxon>
        <taxon>Fungi</taxon>
        <taxon>Dikarya</taxon>
        <taxon>Basidiomycota</taxon>
        <taxon>Ustilaginomycotina</taxon>
        <taxon>Ustilaginomycetes</taxon>
        <taxon>Violaceomycetales</taxon>
        <taxon>Violaceomycetaceae</taxon>
        <taxon>Violaceomyces</taxon>
    </lineage>
</organism>
<name>A0ACD0P2E8_9BASI</name>
<gene>
    <name evidence="1" type="ORF">IE53DRAFT_13380</name>
</gene>
<accession>A0ACD0P2E8</accession>
<keyword evidence="2" id="KW-1185">Reference proteome</keyword>